<feature type="compositionally biased region" description="Basic and acidic residues" evidence="1">
    <location>
        <begin position="85"/>
        <end position="160"/>
    </location>
</feature>
<sequence>MSSNNKEILYGTLIAVILVASIVTVVVMTQNKDDDTDSTVKSKSKSKFRGRLTREPLTHRVGRLQAREPPRLTSEPLTHRVGRLQAREPFRQPPRQAKEPFRQPPRQAKEPFRQPPRQAKEPLTHRAGRLQEREPPKQPPRLTREPLTHRVGRLQEKKTVEPYGPRARPKGLTRESFAPKERFAIAECPCSSEHAGECPSGCNCSKCNTKESYKKQLKYSKKYSKTDDPYVFVDQHLGDAIGGIGSAIKNDLRGSGAADSIRSPIVILSPHAGHGDDSWFVPAQFGRAPAPHAAKWIM</sequence>
<keyword evidence="2" id="KW-0812">Transmembrane</keyword>
<evidence type="ECO:0000313" key="3">
    <source>
        <dbReference type="EMBL" id="QHU33859.1"/>
    </source>
</evidence>
<dbReference type="AlphaFoldDB" id="A0A6C0LSX3"/>
<feature type="transmembrane region" description="Helical" evidence="2">
    <location>
        <begin position="7"/>
        <end position="28"/>
    </location>
</feature>
<evidence type="ECO:0000256" key="1">
    <source>
        <dbReference type="SAM" id="MobiDB-lite"/>
    </source>
</evidence>
<keyword evidence="2" id="KW-1133">Transmembrane helix</keyword>
<feature type="region of interest" description="Disordered" evidence="1">
    <location>
        <begin position="32"/>
        <end position="172"/>
    </location>
</feature>
<accession>A0A6C0LSX3</accession>
<protein>
    <submittedName>
        <fullName evidence="3">Uncharacterized protein</fullName>
    </submittedName>
</protein>
<proteinExistence type="predicted"/>
<reference evidence="3" key="1">
    <citation type="journal article" date="2020" name="Nature">
        <title>Giant virus diversity and host interactions through global metagenomics.</title>
        <authorList>
            <person name="Schulz F."/>
            <person name="Roux S."/>
            <person name="Paez-Espino D."/>
            <person name="Jungbluth S."/>
            <person name="Walsh D.A."/>
            <person name="Denef V.J."/>
            <person name="McMahon K.D."/>
            <person name="Konstantinidis K.T."/>
            <person name="Eloe-Fadrosh E.A."/>
            <person name="Kyrpides N.C."/>
            <person name="Woyke T."/>
        </authorList>
    </citation>
    <scope>NUCLEOTIDE SEQUENCE</scope>
    <source>
        <strain evidence="3">GVMAG-S-1016704-142</strain>
    </source>
</reference>
<feature type="compositionally biased region" description="Basic residues" evidence="1">
    <location>
        <begin position="42"/>
        <end position="51"/>
    </location>
</feature>
<keyword evidence="2" id="KW-0472">Membrane</keyword>
<organism evidence="3">
    <name type="scientific">viral metagenome</name>
    <dbReference type="NCBI Taxonomy" id="1070528"/>
    <lineage>
        <taxon>unclassified sequences</taxon>
        <taxon>metagenomes</taxon>
        <taxon>organismal metagenomes</taxon>
    </lineage>
</organism>
<dbReference type="EMBL" id="MN740564">
    <property type="protein sequence ID" value="QHU33859.1"/>
    <property type="molecule type" value="Genomic_DNA"/>
</dbReference>
<evidence type="ECO:0000256" key="2">
    <source>
        <dbReference type="SAM" id="Phobius"/>
    </source>
</evidence>
<name>A0A6C0LSX3_9ZZZZ</name>